<evidence type="ECO:0000313" key="2">
    <source>
        <dbReference type="EMBL" id="KAH9380971.1"/>
    </source>
</evidence>
<proteinExistence type="predicted"/>
<dbReference type="InterPro" id="IPR003598">
    <property type="entry name" value="Ig_sub2"/>
</dbReference>
<dbReference type="PROSITE" id="PS50835">
    <property type="entry name" value="IG_LIKE"/>
    <property type="match status" value="1"/>
</dbReference>
<dbReference type="InterPro" id="IPR003599">
    <property type="entry name" value="Ig_sub"/>
</dbReference>
<dbReference type="AlphaFoldDB" id="A0A9J6H0X6"/>
<gene>
    <name evidence="2" type="ORF">HPB48_021077</name>
</gene>
<accession>A0A9J6H0X6</accession>
<feature type="domain" description="Ig-like" evidence="1">
    <location>
        <begin position="12"/>
        <end position="112"/>
    </location>
</feature>
<dbReference type="Pfam" id="PF13927">
    <property type="entry name" value="Ig_3"/>
    <property type="match status" value="1"/>
</dbReference>
<reference evidence="2 3" key="1">
    <citation type="journal article" date="2020" name="Cell">
        <title>Large-Scale Comparative Analyses of Tick Genomes Elucidate Their Genetic Diversity and Vector Capacities.</title>
        <authorList>
            <consortium name="Tick Genome and Microbiome Consortium (TIGMIC)"/>
            <person name="Jia N."/>
            <person name="Wang J."/>
            <person name="Shi W."/>
            <person name="Du L."/>
            <person name="Sun Y."/>
            <person name="Zhan W."/>
            <person name="Jiang J.F."/>
            <person name="Wang Q."/>
            <person name="Zhang B."/>
            <person name="Ji P."/>
            <person name="Bell-Sakyi L."/>
            <person name="Cui X.M."/>
            <person name="Yuan T.T."/>
            <person name="Jiang B.G."/>
            <person name="Yang W.F."/>
            <person name="Lam T.T."/>
            <person name="Chang Q.C."/>
            <person name="Ding S.J."/>
            <person name="Wang X.J."/>
            <person name="Zhu J.G."/>
            <person name="Ruan X.D."/>
            <person name="Zhao L."/>
            <person name="Wei J.T."/>
            <person name="Ye R.Z."/>
            <person name="Que T.C."/>
            <person name="Du C.H."/>
            <person name="Zhou Y.H."/>
            <person name="Cheng J.X."/>
            <person name="Dai P.F."/>
            <person name="Guo W.B."/>
            <person name="Han X.H."/>
            <person name="Huang E.J."/>
            <person name="Li L.F."/>
            <person name="Wei W."/>
            <person name="Gao Y.C."/>
            <person name="Liu J.Z."/>
            <person name="Shao H.Z."/>
            <person name="Wang X."/>
            <person name="Wang C.C."/>
            <person name="Yang T.C."/>
            <person name="Huo Q.B."/>
            <person name="Li W."/>
            <person name="Chen H.Y."/>
            <person name="Chen S.E."/>
            <person name="Zhou L.G."/>
            <person name="Ni X.B."/>
            <person name="Tian J.H."/>
            <person name="Sheng Y."/>
            <person name="Liu T."/>
            <person name="Pan Y.S."/>
            <person name="Xia L.Y."/>
            <person name="Li J."/>
            <person name="Zhao F."/>
            <person name="Cao W.C."/>
        </authorList>
    </citation>
    <scope>NUCLEOTIDE SEQUENCE [LARGE SCALE GENOMIC DNA]</scope>
    <source>
        <strain evidence="2">HaeL-2018</strain>
    </source>
</reference>
<name>A0A9J6H0X6_HAELO</name>
<keyword evidence="3" id="KW-1185">Reference proteome</keyword>
<dbReference type="SUPFAM" id="SSF48726">
    <property type="entry name" value="Immunoglobulin"/>
    <property type="match status" value="1"/>
</dbReference>
<sequence>MFQCLFFVYVPPDIQAVRSLRLHPFVFPERPVVGTQVSVTCTTVEAVQNVNFRWFKNGRPLTGTERDTRVRLRTFPDVSTLVIGPIKEDDSGNYTCTGTAGLKSDSYTQTLRVLGEFRPPLRMTS</sequence>
<protein>
    <recommendedName>
        <fullName evidence="1">Ig-like domain-containing protein</fullName>
    </recommendedName>
</protein>
<dbReference type="EMBL" id="JABSTR010000011">
    <property type="protein sequence ID" value="KAH9380971.1"/>
    <property type="molecule type" value="Genomic_DNA"/>
</dbReference>
<dbReference type="SMART" id="SM00408">
    <property type="entry name" value="IGc2"/>
    <property type="match status" value="1"/>
</dbReference>
<evidence type="ECO:0000313" key="3">
    <source>
        <dbReference type="Proteomes" id="UP000821853"/>
    </source>
</evidence>
<dbReference type="InterPro" id="IPR013783">
    <property type="entry name" value="Ig-like_fold"/>
</dbReference>
<dbReference type="InterPro" id="IPR007110">
    <property type="entry name" value="Ig-like_dom"/>
</dbReference>
<dbReference type="InterPro" id="IPR036179">
    <property type="entry name" value="Ig-like_dom_sf"/>
</dbReference>
<dbReference type="OrthoDB" id="6435434at2759"/>
<dbReference type="VEuPathDB" id="VectorBase:HLOH_062571"/>
<evidence type="ECO:0000259" key="1">
    <source>
        <dbReference type="PROSITE" id="PS50835"/>
    </source>
</evidence>
<dbReference type="Proteomes" id="UP000821853">
    <property type="component" value="Chromosome 9"/>
</dbReference>
<dbReference type="OMA" id="SMQRNIC"/>
<comment type="caution">
    <text evidence="2">The sequence shown here is derived from an EMBL/GenBank/DDBJ whole genome shotgun (WGS) entry which is preliminary data.</text>
</comment>
<dbReference type="SMART" id="SM00409">
    <property type="entry name" value="IG"/>
    <property type="match status" value="1"/>
</dbReference>
<organism evidence="2 3">
    <name type="scientific">Haemaphysalis longicornis</name>
    <name type="common">Bush tick</name>
    <dbReference type="NCBI Taxonomy" id="44386"/>
    <lineage>
        <taxon>Eukaryota</taxon>
        <taxon>Metazoa</taxon>
        <taxon>Ecdysozoa</taxon>
        <taxon>Arthropoda</taxon>
        <taxon>Chelicerata</taxon>
        <taxon>Arachnida</taxon>
        <taxon>Acari</taxon>
        <taxon>Parasitiformes</taxon>
        <taxon>Ixodida</taxon>
        <taxon>Ixodoidea</taxon>
        <taxon>Ixodidae</taxon>
        <taxon>Haemaphysalinae</taxon>
        <taxon>Haemaphysalis</taxon>
    </lineage>
</organism>
<dbReference type="Gene3D" id="2.60.40.10">
    <property type="entry name" value="Immunoglobulins"/>
    <property type="match status" value="1"/>
</dbReference>